<organism evidence="1 2">
    <name type="scientific">Nocardioides scoriae</name>
    <dbReference type="NCBI Taxonomy" id="642780"/>
    <lineage>
        <taxon>Bacteria</taxon>
        <taxon>Bacillati</taxon>
        <taxon>Actinomycetota</taxon>
        <taxon>Actinomycetes</taxon>
        <taxon>Propionibacteriales</taxon>
        <taxon>Nocardioidaceae</taxon>
        <taxon>Nocardioides</taxon>
    </lineage>
</organism>
<proteinExistence type="predicted"/>
<dbReference type="RefSeq" id="WP_091727369.1">
    <property type="nucleotide sequence ID" value="NZ_LT629757.1"/>
</dbReference>
<sequence>MSSSPARRRHLPSSPFAAPVEPVIEVFELGDRVSHDLYGLGRIVGVESAAVSVDFNGRTVRITSPYPKLTGL</sequence>
<dbReference type="EMBL" id="LT629757">
    <property type="protein sequence ID" value="SDS16008.1"/>
    <property type="molecule type" value="Genomic_DNA"/>
</dbReference>
<accession>A0A1H1PXV1</accession>
<protein>
    <submittedName>
        <fullName evidence="1">Uncharacterized protein</fullName>
    </submittedName>
</protein>
<name>A0A1H1PXV1_9ACTN</name>
<dbReference type="AlphaFoldDB" id="A0A1H1PXV1"/>
<evidence type="ECO:0000313" key="1">
    <source>
        <dbReference type="EMBL" id="SDS16008.1"/>
    </source>
</evidence>
<dbReference type="Proteomes" id="UP000198859">
    <property type="component" value="Chromosome I"/>
</dbReference>
<gene>
    <name evidence="1" type="ORF">SAMN04488570_1265</name>
</gene>
<reference evidence="2" key="1">
    <citation type="submission" date="2016-10" db="EMBL/GenBank/DDBJ databases">
        <authorList>
            <person name="Varghese N."/>
            <person name="Submissions S."/>
        </authorList>
    </citation>
    <scope>NUCLEOTIDE SEQUENCE [LARGE SCALE GENOMIC DNA]</scope>
    <source>
        <strain evidence="2">DSM 22127</strain>
    </source>
</reference>
<dbReference type="OrthoDB" id="4868979at2"/>
<keyword evidence="2" id="KW-1185">Reference proteome</keyword>
<dbReference type="STRING" id="642780.SAMN04488570_1265"/>
<evidence type="ECO:0000313" key="2">
    <source>
        <dbReference type="Proteomes" id="UP000198859"/>
    </source>
</evidence>